<dbReference type="RefSeq" id="WP_133461902.1">
    <property type="nucleotide sequence ID" value="NZ_SNVX01000013.1"/>
</dbReference>
<dbReference type="CDD" id="cd00093">
    <property type="entry name" value="HTH_XRE"/>
    <property type="match status" value="1"/>
</dbReference>
<name>A0A4R6EBU3_SCAGO</name>
<sequence length="100" mass="11187">MGKTLEQLMAETSPEVLAEAEVIYQEIRMEYNLAKLREKVDKTQVEMAETLGIKQPTVAGMEKQGRDIKLSSLKRYVEAAGCKLNLDIEMPDGSHIGFSL</sequence>
<evidence type="ECO:0000259" key="1">
    <source>
        <dbReference type="PROSITE" id="PS50943"/>
    </source>
</evidence>
<dbReference type="Pfam" id="PF01381">
    <property type="entry name" value="HTH_3"/>
    <property type="match status" value="1"/>
</dbReference>
<dbReference type="InterPro" id="IPR001387">
    <property type="entry name" value="Cro/C1-type_HTH"/>
</dbReference>
<gene>
    <name evidence="2" type="ORF">EC847_1133</name>
</gene>
<evidence type="ECO:0000313" key="2">
    <source>
        <dbReference type="EMBL" id="TDN55591.1"/>
    </source>
</evidence>
<comment type="caution">
    <text evidence="2">The sequence shown here is derived from an EMBL/GenBank/DDBJ whole genome shotgun (WGS) entry which is preliminary data.</text>
</comment>
<accession>A0A4R6EBU3</accession>
<dbReference type="OrthoDB" id="129597at2"/>
<reference evidence="2 3" key="1">
    <citation type="submission" date="2019-03" db="EMBL/GenBank/DDBJ databases">
        <title>Genomic analyses of the natural microbiome of Caenorhabditis elegans.</title>
        <authorList>
            <person name="Samuel B."/>
        </authorList>
    </citation>
    <scope>NUCLEOTIDE SEQUENCE [LARGE SCALE GENOMIC DNA]</scope>
    <source>
        <strain evidence="2 3">BIGb0156</strain>
    </source>
</reference>
<dbReference type="EMBL" id="SNVX01000013">
    <property type="protein sequence ID" value="TDN55591.1"/>
    <property type="molecule type" value="Genomic_DNA"/>
</dbReference>
<evidence type="ECO:0000313" key="3">
    <source>
        <dbReference type="Proteomes" id="UP000295530"/>
    </source>
</evidence>
<dbReference type="Proteomes" id="UP000295530">
    <property type="component" value="Unassembled WGS sequence"/>
</dbReference>
<dbReference type="GO" id="GO:0003677">
    <property type="term" value="F:DNA binding"/>
    <property type="evidence" value="ECO:0007669"/>
    <property type="project" value="InterPro"/>
</dbReference>
<dbReference type="SMART" id="SM00530">
    <property type="entry name" value="HTH_XRE"/>
    <property type="match status" value="1"/>
</dbReference>
<dbReference type="SUPFAM" id="SSF47413">
    <property type="entry name" value="lambda repressor-like DNA-binding domains"/>
    <property type="match status" value="1"/>
</dbReference>
<dbReference type="AlphaFoldDB" id="A0A4R6EBU3"/>
<keyword evidence="3" id="KW-1185">Reference proteome</keyword>
<organism evidence="2 3">
    <name type="scientific">Scandinavium goeteborgense</name>
    <dbReference type="NCBI Taxonomy" id="1851514"/>
    <lineage>
        <taxon>Bacteria</taxon>
        <taxon>Pseudomonadati</taxon>
        <taxon>Pseudomonadota</taxon>
        <taxon>Gammaproteobacteria</taxon>
        <taxon>Enterobacterales</taxon>
        <taxon>Enterobacteriaceae</taxon>
        <taxon>Scandinavium</taxon>
    </lineage>
</organism>
<dbReference type="Gene3D" id="1.10.260.40">
    <property type="entry name" value="lambda repressor-like DNA-binding domains"/>
    <property type="match status" value="1"/>
</dbReference>
<dbReference type="InterPro" id="IPR010982">
    <property type="entry name" value="Lambda_DNA-bd_dom_sf"/>
</dbReference>
<feature type="domain" description="HTH cro/C1-type" evidence="1">
    <location>
        <begin position="33"/>
        <end position="88"/>
    </location>
</feature>
<dbReference type="PROSITE" id="PS50943">
    <property type="entry name" value="HTH_CROC1"/>
    <property type="match status" value="1"/>
</dbReference>
<protein>
    <submittedName>
        <fullName evidence="2">Helix-turn-helix protein</fullName>
    </submittedName>
</protein>
<proteinExistence type="predicted"/>